<feature type="transmembrane region" description="Helical" evidence="1">
    <location>
        <begin position="135"/>
        <end position="154"/>
    </location>
</feature>
<keyword evidence="1" id="KW-0472">Membrane</keyword>
<evidence type="ECO:0000256" key="1">
    <source>
        <dbReference type="SAM" id="Phobius"/>
    </source>
</evidence>
<reference evidence="2 3" key="1">
    <citation type="submission" date="2018-03" db="EMBL/GenBank/DDBJ databases">
        <title>Alkalicoccus saliphilus sp. nov., isolated from a mineral pool.</title>
        <authorList>
            <person name="Zhao B."/>
        </authorList>
    </citation>
    <scope>NUCLEOTIDE SEQUENCE [LARGE SCALE GENOMIC DNA]</scope>
    <source>
        <strain evidence="2 3">6AG</strain>
    </source>
</reference>
<feature type="transmembrane region" description="Helical" evidence="1">
    <location>
        <begin position="59"/>
        <end position="77"/>
    </location>
</feature>
<dbReference type="AlphaFoldDB" id="A0A2T4U9B3"/>
<keyword evidence="1" id="KW-0812">Transmembrane</keyword>
<evidence type="ECO:0000313" key="2">
    <source>
        <dbReference type="EMBL" id="PTL39992.1"/>
    </source>
</evidence>
<gene>
    <name evidence="2" type="ORF">C6Y45_03195</name>
</gene>
<name>A0A2T4U9B3_9BACI</name>
<feature type="transmembrane region" description="Helical" evidence="1">
    <location>
        <begin position="202"/>
        <end position="226"/>
    </location>
</feature>
<dbReference type="EMBL" id="PZJJ01000003">
    <property type="protein sequence ID" value="PTL39992.1"/>
    <property type="molecule type" value="Genomic_DNA"/>
</dbReference>
<evidence type="ECO:0000313" key="3">
    <source>
        <dbReference type="Proteomes" id="UP000240509"/>
    </source>
</evidence>
<comment type="caution">
    <text evidence="2">The sequence shown here is derived from an EMBL/GenBank/DDBJ whole genome shotgun (WGS) entry which is preliminary data.</text>
</comment>
<dbReference type="OrthoDB" id="2388713at2"/>
<accession>A0A2T4U9B3</accession>
<keyword evidence="3" id="KW-1185">Reference proteome</keyword>
<protein>
    <submittedName>
        <fullName evidence="2">Uncharacterized protein</fullName>
    </submittedName>
</protein>
<feature type="transmembrane region" description="Helical" evidence="1">
    <location>
        <begin position="20"/>
        <end position="39"/>
    </location>
</feature>
<dbReference type="RefSeq" id="WP_107583580.1">
    <property type="nucleotide sequence ID" value="NZ_PZJJ01000003.1"/>
</dbReference>
<feature type="transmembrane region" description="Helical" evidence="1">
    <location>
        <begin position="89"/>
        <end position="115"/>
    </location>
</feature>
<sequence length="234" mass="26192">MGRNRAIKNMFREQLKWASWLLLILLFLRAGHYLLYFLLPDAELMLSPFVEASHQPAKIYMLITGILTVFIFLELFVRHGQTRRLFVTGSAAVSFFISGLLAAVVYIMTGIGYFLLSLFDLQTVLTASFPFEGEAARITGFFVFALTIWFYYITGLLIAGAFYRFGGAIGAVFVVCGAALLFAENYLWASDTFLTGFQPLNLPAGIILILVTGTAFIMLIAAFFILKDIRIKTK</sequence>
<feature type="transmembrane region" description="Helical" evidence="1">
    <location>
        <begin position="161"/>
        <end position="182"/>
    </location>
</feature>
<keyword evidence="1" id="KW-1133">Transmembrane helix</keyword>
<organism evidence="2 3">
    <name type="scientific">Alkalicoccus saliphilus</name>
    <dbReference type="NCBI Taxonomy" id="200989"/>
    <lineage>
        <taxon>Bacteria</taxon>
        <taxon>Bacillati</taxon>
        <taxon>Bacillota</taxon>
        <taxon>Bacilli</taxon>
        <taxon>Bacillales</taxon>
        <taxon>Bacillaceae</taxon>
        <taxon>Alkalicoccus</taxon>
    </lineage>
</organism>
<proteinExistence type="predicted"/>
<dbReference type="Proteomes" id="UP000240509">
    <property type="component" value="Unassembled WGS sequence"/>
</dbReference>